<gene>
    <name evidence="2" type="ORF">SFSGTM_31220</name>
</gene>
<evidence type="ECO:0000256" key="1">
    <source>
        <dbReference type="SAM" id="Phobius"/>
    </source>
</evidence>
<feature type="transmembrane region" description="Helical" evidence="1">
    <location>
        <begin position="32"/>
        <end position="53"/>
    </location>
</feature>
<proteinExistence type="predicted"/>
<evidence type="ECO:0008006" key="4">
    <source>
        <dbReference type="Google" id="ProtNLM"/>
    </source>
</evidence>
<keyword evidence="1" id="KW-1133">Transmembrane helix</keyword>
<evidence type="ECO:0000313" key="2">
    <source>
        <dbReference type="EMBL" id="BBP02414.1"/>
    </source>
</evidence>
<name>A0A809RNQ8_9PROT</name>
<organism evidence="2 3">
    <name type="scientific">Sulfuriferula nivalis</name>
    <dbReference type="NCBI Taxonomy" id="2675298"/>
    <lineage>
        <taxon>Bacteria</taxon>
        <taxon>Pseudomonadati</taxon>
        <taxon>Pseudomonadota</taxon>
        <taxon>Betaproteobacteria</taxon>
        <taxon>Nitrosomonadales</taxon>
        <taxon>Sulfuricellaceae</taxon>
        <taxon>Sulfuriferula</taxon>
    </lineage>
</organism>
<feature type="transmembrane region" description="Helical" evidence="1">
    <location>
        <begin position="60"/>
        <end position="79"/>
    </location>
</feature>
<dbReference type="Proteomes" id="UP000463939">
    <property type="component" value="Chromosome"/>
</dbReference>
<feature type="transmembrane region" description="Helical" evidence="1">
    <location>
        <begin position="138"/>
        <end position="157"/>
    </location>
</feature>
<keyword evidence="1" id="KW-0472">Membrane</keyword>
<accession>A0A809RNQ8</accession>
<feature type="transmembrane region" description="Helical" evidence="1">
    <location>
        <begin position="7"/>
        <end position="26"/>
    </location>
</feature>
<keyword evidence="3" id="KW-1185">Reference proteome</keyword>
<protein>
    <recommendedName>
        <fullName evidence="4">Transmembrane protein</fullName>
    </recommendedName>
</protein>
<feature type="transmembrane region" description="Helical" evidence="1">
    <location>
        <begin position="163"/>
        <end position="185"/>
    </location>
</feature>
<sequence>MINAGLMRGLVIAFAIIGYAILANYTNQSTHSATLGVLVALAPLILTGIIMTWHATRRGYLIATIIVTTSLAWLMWPMLELHYGWIYWLEHESLQWALLLTFARTLRQQRQPLCTQLATIVHGELTPLYARYTYQVTVAWTAFFALMIIISTSLFFLQPIAVWSIFANFIFMPLVAVMFIAEYAVRKIVRPELAQVNIMDAVRAFMQHSAHRH</sequence>
<reference evidence="3" key="1">
    <citation type="submission" date="2019-11" db="EMBL/GenBank/DDBJ databases">
        <title>Isolation and characterization of a novel species in the genus Sulfuriferula.</title>
        <authorList>
            <person name="Mochizuki J."/>
            <person name="Kojima H."/>
            <person name="Fukui M."/>
        </authorList>
    </citation>
    <scope>NUCLEOTIDE SEQUENCE [LARGE SCALE GENOMIC DNA]</scope>
    <source>
        <strain evidence="3">SGTM</strain>
    </source>
</reference>
<dbReference type="AlphaFoldDB" id="A0A809RNQ8"/>
<dbReference type="EMBL" id="AP021881">
    <property type="protein sequence ID" value="BBP02414.1"/>
    <property type="molecule type" value="Genomic_DNA"/>
</dbReference>
<keyword evidence="1" id="KW-0812">Transmembrane</keyword>
<dbReference type="RefSeq" id="WP_162086051.1">
    <property type="nucleotide sequence ID" value="NZ_AP021881.1"/>
</dbReference>
<dbReference type="KEGG" id="sniv:SFSGTM_31220"/>
<evidence type="ECO:0000313" key="3">
    <source>
        <dbReference type="Proteomes" id="UP000463939"/>
    </source>
</evidence>